<evidence type="ECO:0000256" key="1">
    <source>
        <dbReference type="ARBA" id="ARBA00006926"/>
    </source>
</evidence>
<dbReference type="AlphaFoldDB" id="A0A6M8HQZ1"/>
<dbReference type="PANTHER" id="PTHR11592:SF78">
    <property type="entry name" value="GLUTATHIONE PEROXIDASE"/>
    <property type="match status" value="1"/>
</dbReference>
<comment type="similarity">
    <text evidence="1 5">Belongs to the glutathione peroxidase family.</text>
</comment>
<evidence type="ECO:0000256" key="2">
    <source>
        <dbReference type="ARBA" id="ARBA00022559"/>
    </source>
</evidence>
<gene>
    <name evidence="6" type="ORF">HN018_12585</name>
</gene>
<dbReference type="GO" id="GO:0004601">
    <property type="term" value="F:peroxidase activity"/>
    <property type="evidence" value="ECO:0007669"/>
    <property type="project" value="UniProtKB-KW"/>
</dbReference>
<proteinExistence type="inferred from homology"/>
<dbReference type="CDD" id="cd00340">
    <property type="entry name" value="GSH_Peroxidase"/>
    <property type="match status" value="1"/>
</dbReference>
<dbReference type="Gene3D" id="3.40.30.10">
    <property type="entry name" value="Glutaredoxin"/>
    <property type="match status" value="1"/>
</dbReference>
<accession>A0A6M8HQZ1</accession>
<dbReference type="SUPFAM" id="SSF52833">
    <property type="entry name" value="Thioredoxin-like"/>
    <property type="match status" value="1"/>
</dbReference>
<dbReference type="PRINTS" id="PR01011">
    <property type="entry name" value="GLUTPROXDASE"/>
</dbReference>
<evidence type="ECO:0000313" key="7">
    <source>
        <dbReference type="Proteomes" id="UP000500767"/>
    </source>
</evidence>
<dbReference type="RefSeq" id="WP_171836351.1">
    <property type="nucleotide sequence ID" value="NZ_CP053708.1"/>
</dbReference>
<dbReference type="InterPro" id="IPR000889">
    <property type="entry name" value="Glutathione_peroxidase"/>
</dbReference>
<keyword evidence="3 5" id="KW-0560">Oxidoreductase</keyword>
<dbReference type="PROSITE" id="PS00460">
    <property type="entry name" value="GLUTATHIONE_PEROXID_1"/>
    <property type="match status" value="1"/>
</dbReference>
<name>A0A6M8HQZ1_9PROT</name>
<protein>
    <recommendedName>
        <fullName evidence="5">Glutathione peroxidase</fullName>
    </recommendedName>
</protein>
<sequence length="163" mass="18003">MAKPTIYDFKLTSLQGETLDLSQFAGKPLLLVNTASKCGFTPQYEGLQALWTGERERGLTVIGIPSNNFGRQEPGDANDIGAFCSKNYGVSFPMTEKMQVRGPDAHPLFGWLGREGGMLSRPRWNFFKYIIARDGSLASWFSSITTPDSSRFRTAIDRVVLGG</sequence>
<dbReference type="GO" id="GO:0034599">
    <property type="term" value="P:cellular response to oxidative stress"/>
    <property type="evidence" value="ECO:0007669"/>
    <property type="project" value="TreeGrafter"/>
</dbReference>
<evidence type="ECO:0000256" key="3">
    <source>
        <dbReference type="ARBA" id="ARBA00023002"/>
    </source>
</evidence>
<dbReference type="Proteomes" id="UP000500767">
    <property type="component" value="Chromosome"/>
</dbReference>
<dbReference type="KEGG" id="lck:HN018_12585"/>
<dbReference type="InterPro" id="IPR029759">
    <property type="entry name" value="GPX_AS"/>
</dbReference>
<reference evidence="6 7" key="1">
    <citation type="journal article" date="2014" name="World J. Microbiol. Biotechnol.">
        <title>Biodiversity and physiological characteristics of Antarctic and Arctic lichens-associated bacteria.</title>
        <authorList>
            <person name="Lee Y.M."/>
            <person name="Kim E.H."/>
            <person name="Lee H.K."/>
            <person name="Hong S.G."/>
        </authorList>
    </citation>
    <scope>NUCLEOTIDE SEQUENCE [LARGE SCALE GENOMIC DNA]</scope>
    <source>
        <strain evidence="6 7">PAMC 26569</strain>
    </source>
</reference>
<feature type="active site" evidence="4">
    <location>
        <position position="38"/>
    </location>
</feature>
<dbReference type="Pfam" id="PF00255">
    <property type="entry name" value="GSHPx"/>
    <property type="match status" value="1"/>
</dbReference>
<dbReference type="PIRSF" id="PIRSF000303">
    <property type="entry name" value="Glutathion_perox"/>
    <property type="match status" value="1"/>
</dbReference>
<organism evidence="6 7">
    <name type="scientific">Lichenicola cladoniae</name>
    <dbReference type="NCBI Taxonomy" id="1484109"/>
    <lineage>
        <taxon>Bacteria</taxon>
        <taxon>Pseudomonadati</taxon>
        <taxon>Pseudomonadota</taxon>
        <taxon>Alphaproteobacteria</taxon>
        <taxon>Acetobacterales</taxon>
        <taxon>Acetobacteraceae</taxon>
        <taxon>Lichenicola</taxon>
    </lineage>
</organism>
<keyword evidence="7" id="KW-1185">Reference proteome</keyword>
<evidence type="ECO:0000256" key="5">
    <source>
        <dbReference type="RuleBase" id="RU000499"/>
    </source>
</evidence>
<dbReference type="PANTHER" id="PTHR11592">
    <property type="entry name" value="GLUTATHIONE PEROXIDASE"/>
    <property type="match status" value="1"/>
</dbReference>
<dbReference type="EMBL" id="CP053708">
    <property type="protein sequence ID" value="QKE90768.1"/>
    <property type="molecule type" value="Genomic_DNA"/>
</dbReference>
<dbReference type="InterPro" id="IPR036249">
    <property type="entry name" value="Thioredoxin-like_sf"/>
</dbReference>
<evidence type="ECO:0000313" key="6">
    <source>
        <dbReference type="EMBL" id="QKE90768.1"/>
    </source>
</evidence>
<dbReference type="PROSITE" id="PS51355">
    <property type="entry name" value="GLUTATHIONE_PEROXID_3"/>
    <property type="match status" value="1"/>
</dbReference>
<keyword evidence="2 5" id="KW-0575">Peroxidase</keyword>
<evidence type="ECO:0000256" key="4">
    <source>
        <dbReference type="PIRSR" id="PIRSR000303-1"/>
    </source>
</evidence>